<name>A0A1F5G8M4_9BACT</name>
<reference evidence="1 2" key="1">
    <citation type="journal article" date="2016" name="Nat. Commun.">
        <title>Thousands of microbial genomes shed light on interconnected biogeochemical processes in an aquifer system.</title>
        <authorList>
            <person name="Anantharaman K."/>
            <person name="Brown C.T."/>
            <person name="Hug L.A."/>
            <person name="Sharon I."/>
            <person name="Castelle C.J."/>
            <person name="Probst A.J."/>
            <person name="Thomas B.C."/>
            <person name="Singh A."/>
            <person name="Wilkins M.J."/>
            <person name="Karaoz U."/>
            <person name="Brodie E.L."/>
            <person name="Williams K.H."/>
            <person name="Hubbard S.S."/>
            <person name="Banfield J.F."/>
        </authorList>
    </citation>
    <scope>NUCLEOTIDE SEQUENCE [LARGE SCALE GENOMIC DNA]</scope>
</reference>
<comment type="caution">
    <text evidence="1">The sequence shown here is derived from an EMBL/GenBank/DDBJ whole genome shotgun (WGS) entry which is preliminary data.</text>
</comment>
<gene>
    <name evidence="1" type="ORF">A2870_02485</name>
</gene>
<organism evidence="1 2">
    <name type="scientific">Candidatus Curtissbacteria bacterium RIFCSPHIGHO2_01_FULL_41_11</name>
    <dbReference type="NCBI Taxonomy" id="1797711"/>
    <lineage>
        <taxon>Bacteria</taxon>
        <taxon>Candidatus Curtissiibacteriota</taxon>
    </lineage>
</organism>
<dbReference type="STRING" id="1797711.A2870_02485"/>
<evidence type="ECO:0000313" key="2">
    <source>
        <dbReference type="Proteomes" id="UP000179102"/>
    </source>
</evidence>
<accession>A0A1F5G8M4</accession>
<evidence type="ECO:0000313" key="1">
    <source>
        <dbReference type="EMBL" id="OGD88175.1"/>
    </source>
</evidence>
<protein>
    <submittedName>
        <fullName evidence="1">Uncharacterized protein</fullName>
    </submittedName>
</protein>
<dbReference type="EMBL" id="MFAZ01000002">
    <property type="protein sequence ID" value="OGD88175.1"/>
    <property type="molecule type" value="Genomic_DNA"/>
</dbReference>
<proteinExistence type="predicted"/>
<dbReference type="AlphaFoldDB" id="A0A1F5G8M4"/>
<dbReference type="Proteomes" id="UP000179102">
    <property type="component" value="Unassembled WGS sequence"/>
</dbReference>
<sequence length="66" mass="7420">MEREIKIEGVEDPCKELSAESSSGDEILKSIFEFLREKGVGYSLIVAQGRDSKKPLDLSELTQKDF</sequence>